<dbReference type="SMART" id="SM00326">
    <property type="entry name" value="SH3"/>
    <property type="match status" value="1"/>
</dbReference>
<feature type="chain" id="PRO_5045678246" description="SH3 domain-containing protein" evidence="7">
    <location>
        <begin position="27"/>
        <end position="313"/>
    </location>
</feature>
<keyword evidence="6" id="KW-1133">Transmembrane helix</keyword>
<feature type="transmembrane region" description="Helical" evidence="6">
    <location>
        <begin position="186"/>
        <end position="207"/>
    </location>
</feature>
<evidence type="ECO:0000256" key="5">
    <source>
        <dbReference type="SAM" id="MobiDB-lite"/>
    </source>
</evidence>
<keyword evidence="7" id="KW-0732">Signal</keyword>
<evidence type="ECO:0000313" key="10">
    <source>
        <dbReference type="EMBL" id="KAK9762192.1"/>
    </source>
</evidence>
<keyword evidence="6" id="KW-0472">Membrane</keyword>
<dbReference type="PROSITE" id="PS51092">
    <property type="entry name" value="FN2_2"/>
    <property type="match status" value="1"/>
</dbReference>
<dbReference type="InterPro" id="IPR036943">
    <property type="entry name" value="FN_type2_sf"/>
</dbReference>
<reference evidence="10 11" key="1">
    <citation type="submission" date="2023-04" db="EMBL/GenBank/DDBJ databases">
        <title>Genome of Basidiobolus ranarum AG-B5.</title>
        <authorList>
            <person name="Stajich J.E."/>
            <person name="Carter-House D."/>
            <person name="Gryganskyi A."/>
        </authorList>
    </citation>
    <scope>NUCLEOTIDE SEQUENCE [LARGE SCALE GENOMIC DNA]</scope>
    <source>
        <strain evidence="10 11">AG-B5</strain>
    </source>
</reference>
<evidence type="ECO:0000256" key="7">
    <source>
        <dbReference type="SAM" id="SignalP"/>
    </source>
</evidence>
<organism evidence="10 11">
    <name type="scientific">Basidiobolus ranarum</name>
    <dbReference type="NCBI Taxonomy" id="34480"/>
    <lineage>
        <taxon>Eukaryota</taxon>
        <taxon>Fungi</taxon>
        <taxon>Fungi incertae sedis</taxon>
        <taxon>Zoopagomycota</taxon>
        <taxon>Entomophthoromycotina</taxon>
        <taxon>Basidiobolomycetes</taxon>
        <taxon>Basidiobolales</taxon>
        <taxon>Basidiobolaceae</taxon>
        <taxon>Basidiobolus</taxon>
    </lineage>
</organism>
<dbReference type="Gene3D" id="2.30.30.40">
    <property type="entry name" value="SH3 Domains"/>
    <property type="match status" value="1"/>
</dbReference>
<feature type="region of interest" description="Disordered" evidence="5">
    <location>
        <begin position="140"/>
        <end position="182"/>
    </location>
</feature>
<proteinExistence type="predicted"/>
<feature type="domain" description="SH3" evidence="8">
    <location>
        <begin position="242"/>
        <end position="304"/>
    </location>
</feature>
<dbReference type="InterPro" id="IPR001452">
    <property type="entry name" value="SH3_domain"/>
</dbReference>
<evidence type="ECO:0000256" key="3">
    <source>
        <dbReference type="ARBA" id="ARBA00023157"/>
    </source>
</evidence>
<dbReference type="InterPro" id="IPR000562">
    <property type="entry name" value="FN_type2_dom"/>
</dbReference>
<dbReference type="EMBL" id="JASJQH010001056">
    <property type="protein sequence ID" value="KAK9762192.1"/>
    <property type="molecule type" value="Genomic_DNA"/>
</dbReference>
<protein>
    <recommendedName>
        <fullName evidence="12">SH3 domain-containing protein</fullName>
    </recommendedName>
</protein>
<dbReference type="SUPFAM" id="SSF50044">
    <property type="entry name" value="SH3-domain"/>
    <property type="match status" value="1"/>
</dbReference>
<name>A0ABR2WL17_9FUNG</name>
<keyword evidence="2" id="KW-0677">Repeat</keyword>
<dbReference type="InterPro" id="IPR036028">
    <property type="entry name" value="SH3-like_dom_sf"/>
</dbReference>
<keyword evidence="1 4" id="KW-0728">SH3 domain</keyword>
<feature type="domain" description="Fibronectin type-II" evidence="9">
    <location>
        <begin position="30"/>
        <end position="76"/>
    </location>
</feature>
<evidence type="ECO:0000256" key="6">
    <source>
        <dbReference type="SAM" id="Phobius"/>
    </source>
</evidence>
<keyword evidence="3" id="KW-1015">Disulfide bond</keyword>
<dbReference type="PROSITE" id="PS50002">
    <property type="entry name" value="SH3"/>
    <property type="match status" value="1"/>
</dbReference>
<evidence type="ECO:0000259" key="9">
    <source>
        <dbReference type="PROSITE" id="PS51092"/>
    </source>
</evidence>
<dbReference type="Proteomes" id="UP001479436">
    <property type="component" value="Unassembled WGS sequence"/>
</dbReference>
<keyword evidence="6" id="KW-0812">Transmembrane</keyword>
<sequence length="313" mass="33711">MKLFSQTSPIAAFLLFAAQFSSVVSANPTVKYSECAPAYLYKGIQYQGCTEADNQGKPWCFLRRPTPKDNWGFCQDGTIPLRSGSFNGQEVECDASSDVGNGTVVHGCFSSSAGTDKNFNCYSSKVKSLITCVALKTTPVNDRTPPKKPLSANPTDNTSTSPVPNDVAKDQSSAGNESHSTGVSTGVIGGIAGVAVVGVAGIAMLMYRRHQSKKSIQSQLSDRDSRGFESNVFEDEKLPPPHLQKTYTVISTYTPTLGDELEVYPGDQVTVVVEYDDGWVQGINETRGRVKGVFPKHCIEATSEYTTTTQTSI</sequence>
<evidence type="ECO:0000259" key="8">
    <source>
        <dbReference type="PROSITE" id="PS50002"/>
    </source>
</evidence>
<dbReference type="Gene3D" id="2.10.10.10">
    <property type="entry name" value="Fibronectin, type II, collagen-binding"/>
    <property type="match status" value="1"/>
</dbReference>
<gene>
    <name evidence="10" type="ORF">K7432_012315</name>
</gene>
<feature type="compositionally biased region" description="Polar residues" evidence="5">
    <location>
        <begin position="152"/>
        <end position="163"/>
    </location>
</feature>
<feature type="compositionally biased region" description="Polar residues" evidence="5">
    <location>
        <begin position="170"/>
        <end position="182"/>
    </location>
</feature>
<evidence type="ECO:0000256" key="4">
    <source>
        <dbReference type="PROSITE-ProRule" id="PRU00192"/>
    </source>
</evidence>
<feature type="signal peptide" evidence="7">
    <location>
        <begin position="1"/>
        <end position="26"/>
    </location>
</feature>
<evidence type="ECO:0000256" key="1">
    <source>
        <dbReference type="ARBA" id="ARBA00022443"/>
    </source>
</evidence>
<dbReference type="InterPro" id="IPR013806">
    <property type="entry name" value="Kringle-like"/>
</dbReference>
<evidence type="ECO:0008006" key="12">
    <source>
        <dbReference type="Google" id="ProtNLM"/>
    </source>
</evidence>
<evidence type="ECO:0000313" key="11">
    <source>
        <dbReference type="Proteomes" id="UP001479436"/>
    </source>
</evidence>
<keyword evidence="11" id="KW-1185">Reference proteome</keyword>
<comment type="caution">
    <text evidence="10">The sequence shown here is derived from an EMBL/GenBank/DDBJ whole genome shotgun (WGS) entry which is preliminary data.</text>
</comment>
<evidence type="ECO:0000256" key="2">
    <source>
        <dbReference type="ARBA" id="ARBA00022737"/>
    </source>
</evidence>
<dbReference type="Pfam" id="PF14604">
    <property type="entry name" value="SH3_9"/>
    <property type="match status" value="1"/>
</dbReference>
<accession>A0ABR2WL17</accession>
<dbReference type="SUPFAM" id="SSF57440">
    <property type="entry name" value="Kringle-like"/>
    <property type="match status" value="1"/>
</dbReference>